<keyword evidence="2" id="KW-1185">Reference proteome</keyword>
<evidence type="ECO:0000313" key="1">
    <source>
        <dbReference type="EMBL" id="SDY61613.1"/>
    </source>
</evidence>
<reference evidence="1 2" key="1">
    <citation type="submission" date="2016-10" db="EMBL/GenBank/DDBJ databases">
        <authorList>
            <person name="de Groot N.N."/>
        </authorList>
    </citation>
    <scope>NUCLEOTIDE SEQUENCE [LARGE SCALE GENOMIC DNA]</scope>
    <source>
        <strain evidence="1 2">DSM 14045</strain>
    </source>
</reference>
<dbReference type="RefSeq" id="WP_074718521.1">
    <property type="nucleotide sequence ID" value="NZ_FNPG01000024.1"/>
</dbReference>
<dbReference type="OrthoDB" id="1851235at2"/>
<evidence type="ECO:0000313" key="2">
    <source>
        <dbReference type="Proteomes" id="UP000183918"/>
    </source>
</evidence>
<sequence>MIIVSCITQTYGLLFNNRRISQDRAILKLIYNQFINFKKEHSNIKFYMNDYSYSLFLFYLNNLESNLKYCEYNIFIKSIIVSDSFLLEAEQYDFCFVENNDVLSFFDNNNVTGTIFYKWDKTYPCDYYLSLPIDFAQNFVLQTMTEHIGHSHSTILEEIYKNEKNS</sequence>
<protein>
    <submittedName>
        <fullName evidence="1">Uncharacterized protein</fullName>
    </submittedName>
</protein>
<name>A0A1H3LAZ6_9FIRM</name>
<gene>
    <name evidence="1" type="ORF">SAMN02910414_01970</name>
</gene>
<dbReference type="AlphaFoldDB" id="A0A1H3LAZ6"/>
<dbReference type="STRING" id="1122142.SAMN02910414_01970"/>
<accession>A0A1H3LAZ6</accession>
<dbReference type="Proteomes" id="UP000183918">
    <property type="component" value="Unassembled WGS sequence"/>
</dbReference>
<proteinExistence type="predicted"/>
<dbReference type="EMBL" id="FNPG01000024">
    <property type="protein sequence ID" value="SDY61613.1"/>
    <property type="molecule type" value="Genomic_DNA"/>
</dbReference>
<organism evidence="1 2">
    <name type="scientific">Lachnobacterium bovis DSM 14045</name>
    <dbReference type="NCBI Taxonomy" id="1122142"/>
    <lineage>
        <taxon>Bacteria</taxon>
        <taxon>Bacillati</taxon>
        <taxon>Bacillota</taxon>
        <taxon>Clostridia</taxon>
        <taxon>Lachnospirales</taxon>
        <taxon>Lachnospiraceae</taxon>
        <taxon>Lachnobacterium</taxon>
    </lineage>
</organism>